<evidence type="ECO:0000313" key="3">
    <source>
        <dbReference type="Proteomes" id="UP000821837"/>
    </source>
</evidence>
<reference evidence="2" key="1">
    <citation type="journal article" date="2020" name="Cell">
        <title>Large-Scale Comparative Analyses of Tick Genomes Elucidate Their Genetic Diversity and Vector Capacities.</title>
        <authorList>
            <consortium name="Tick Genome and Microbiome Consortium (TIGMIC)"/>
            <person name="Jia N."/>
            <person name="Wang J."/>
            <person name="Shi W."/>
            <person name="Du L."/>
            <person name="Sun Y."/>
            <person name="Zhan W."/>
            <person name="Jiang J.F."/>
            <person name="Wang Q."/>
            <person name="Zhang B."/>
            <person name="Ji P."/>
            <person name="Bell-Sakyi L."/>
            <person name="Cui X.M."/>
            <person name="Yuan T.T."/>
            <person name="Jiang B.G."/>
            <person name="Yang W.F."/>
            <person name="Lam T.T."/>
            <person name="Chang Q.C."/>
            <person name="Ding S.J."/>
            <person name="Wang X.J."/>
            <person name="Zhu J.G."/>
            <person name="Ruan X.D."/>
            <person name="Zhao L."/>
            <person name="Wei J.T."/>
            <person name="Ye R.Z."/>
            <person name="Que T.C."/>
            <person name="Du C.H."/>
            <person name="Zhou Y.H."/>
            <person name="Cheng J.X."/>
            <person name="Dai P.F."/>
            <person name="Guo W.B."/>
            <person name="Han X.H."/>
            <person name="Huang E.J."/>
            <person name="Li L.F."/>
            <person name="Wei W."/>
            <person name="Gao Y.C."/>
            <person name="Liu J.Z."/>
            <person name="Shao H.Z."/>
            <person name="Wang X."/>
            <person name="Wang C.C."/>
            <person name="Yang T.C."/>
            <person name="Huo Q.B."/>
            <person name="Li W."/>
            <person name="Chen H.Y."/>
            <person name="Chen S.E."/>
            <person name="Zhou L.G."/>
            <person name="Ni X.B."/>
            <person name="Tian J.H."/>
            <person name="Sheng Y."/>
            <person name="Liu T."/>
            <person name="Pan Y.S."/>
            <person name="Xia L.Y."/>
            <person name="Li J."/>
            <person name="Zhao F."/>
            <person name="Cao W.C."/>
        </authorList>
    </citation>
    <scope>NUCLEOTIDE SEQUENCE</scope>
    <source>
        <strain evidence="2">Rsan-2018</strain>
    </source>
</reference>
<accession>A0A9D4SWZ0</accession>
<gene>
    <name evidence="2" type="ORF">HPB52_024006</name>
</gene>
<organism evidence="2 3">
    <name type="scientific">Rhipicephalus sanguineus</name>
    <name type="common">Brown dog tick</name>
    <name type="synonym">Ixodes sanguineus</name>
    <dbReference type="NCBI Taxonomy" id="34632"/>
    <lineage>
        <taxon>Eukaryota</taxon>
        <taxon>Metazoa</taxon>
        <taxon>Ecdysozoa</taxon>
        <taxon>Arthropoda</taxon>
        <taxon>Chelicerata</taxon>
        <taxon>Arachnida</taxon>
        <taxon>Acari</taxon>
        <taxon>Parasitiformes</taxon>
        <taxon>Ixodida</taxon>
        <taxon>Ixodoidea</taxon>
        <taxon>Ixodidae</taxon>
        <taxon>Rhipicephalinae</taxon>
        <taxon>Rhipicephalus</taxon>
        <taxon>Rhipicephalus</taxon>
    </lineage>
</organism>
<feature type="compositionally biased region" description="Basic and acidic residues" evidence="1">
    <location>
        <begin position="71"/>
        <end position="94"/>
    </location>
</feature>
<proteinExistence type="predicted"/>
<keyword evidence="3" id="KW-1185">Reference proteome</keyword>
<comment type="caution">
    <text evidence="2">The sequence shown here is derived from an EMBL/GenBank/DDBJ whole genome shotgun (WGS) entry which is preliminary data.</text>
</comment>
<sequence length="122" mass="13306">MSSITVFEDPPEPLTIPEPRHILSSTLKKPAPEPPIMAADSPPIPPPGPSDARHLQSGESVNEAQVSAKVIIKDRSQEPKATDGSHDAYGEHLKAHPSNVLEAQRHRNLNRHLGDLLKVLKK</sequence>
<evidence type="ECO:0000313" key="2">
    <source>
        <dbReference type="EMBL" id="KAH7952552.1"/>
    </source>
</evidence>
<dbReference type="AlphaFoldDB" id="A0A9D4SWZ0"/>
<reference evidence="2" key="2">
    <citation type="submission" date="2021-09" db="EMBL/GenBank/DDBJ databases">
        <authorList>
            <person name="Jia N."/>
            <person name="Wang J."/>
            <person name="Shi W."/>
            <person name="Du L."/>
            <person name="Sun Y."/>
            <person name="Zhan W."/>
            <person name="Jiang J."/>
            <person name="Wang Q."/>
            <person name="Zhang B."/>
            <person name="Ji P."/>
            <person name="Sakyi L.B."/>
            <person name="Cui X."/>
            <person name="Yuan T."/>
            <person name="Jiang B."/>
            <person name="Yang W."/>
            <person name="Lam T.T.-Y."/>
            <person name="Chang Q."/>
            <person name="Ding S."/>
            <person name="Wang X."/>
            <person name="Zhu J."/>
            <person name="Ruan X."/>
            <person name="Zhao L."/>
            <person name="Wei J."/>
            <person name="Que T."/>
            <person name="Du C."/>
            <person name="Cheng J."/>
            <person name="Dai P."/>
            <person name="Han X."/>
            <person name="Huang E."/>
            <person name="Gao Y."/>
            <person name="Liu J."/>
            <person name="Shao H."/>
            <person name="Ye R."/>
            <person name="Li L."/>
            <person name="Wei W."/>
            <person name="Wang X."/>
            <person name="Wang C."/>
            <person name="Huo Q."/>
            <person name="Li W."/>
            <person name="Guo W."/>
            <person name="Chen H."/>
            <person name="Chen S."/>
            <person name="Zhou L."/>
            <person name="Zhou L."/>
            <person name="Ni X."/>
            <person name="Tian J."/>
            <person name="Zhou Y."/>
            <person name="Sheng Y."/>
            <person name="Liu T."/>
            <person name="Pan Y."/>
            <person name="Xia L."/>
            <person name="Li J."/>
            <person name="Zhao F."/>
            <person name="Cao W."/>
        </authorList>
    </citation>
    <scope>NUCLEOTIDE SEQUENCE</scope>
    <source>
        <strain evidence="2">Rsan-2018</strain>
        <tissue evidence="2">Larvae</tissue>
    </source>
</reference>
<feature type="region of interest" description="Disordered" evidence="1">
    <location>
        <begin position="1"/>
        <end position="99"/>
    </location>
</feature>
<name>A0A9D4SWZ0_RHISA</name>
<dbReference type="Proteomes" id="UP000821837">
    <property type="component" value="Chromosome 5"/>
</dbReference>
<dbReference type="VEuPathDB" id="VectorBase:RSAN_058121"/>
<evidence type="ECO:0000256" key="1">
    <source>
        <dbReference type="SAM" id="MobiDB-lite"/>
    </source>
</evidence>
<dbReference type="EMBL" id="JABSTV010001251">
    <property type="protein sequence ID" value="KAH7952552.1"/>
    <property type="molecule type" value="Genomic_DNA"/>
</dbReference>
<protein>
    <submittedName>
        <fullName evidence="2">Uncharacterized protein</fullName>
    </submittedName>
</protein>